<evidence type="ECO:0000313" key="7">
    <source>
        <dbReference type="Proteomes" id="UP001183809"/>
    </source>
</evidence>
<comment type="caution">
    <text evidence="6">The sequence shown here is derived from an EMBL/GenBank/DDBJ whole genome shotgun (WGS) entry which is preliminary data.</text>
</comment>
<reference evidence="7" key="1">
    <citation type="submission" date="2023-07" db="EMBL/GenBank/DDBJ databases">
        <title>30 novel species of actinomycetes from the DSMZ collection.</title>
        <authorList>
            <person name="Nouioui I."/>
        </authorList>
    </citation>
    <scope>NUCLEOTIDE SEQUENCE [LARGE SCALE GENOMIC DNA]</scope>
    <source>
        <strain evidence="7">DSM 41699</strain>
    </source>
</reference>
<feature type="domain" description="Peptidoglycan binding-like" evidence="5">
    <location>
        <begin position="361"/>
        <end position="415"/>
    </location>
</feature>
<dbReference type="InterPro" id="IPR018077">
    <property type="entry name" value="Glyco_hydro_fam25_subgr"/>
</dbReference>
<dbReference type="InterPro" id="IPR002477">
    <property type="entry name" value="Peptidoglycan-bd-like"/>
</dbReference>
<feature type="domain" description="Peptidoglycan binding-like" evidence="5">
    <location>
        <begin position="300"/>
        <end position="351"/>
    </location>
</feature>
<gene>
    <name evidence="6" type="ORF">RM764_33775</name>
</gene>
<evidence type="ECO:0000256" key="2">
    <source>
        <dbReference type="ARBA" id="ARBA00022801"/>
    </source>
</evidence>
<dbReference type="Pfam" id="PF01471">
    <property type="entry name" value="PG_binding_1"/>
    <property type="match status" value="2"/>
</dbReference>
<dbReference type="PANTHER" id="PTHR34135">
    <property type="entry name" value="LYSOZYME"/>
    <property type="match status" value="1"/>
</dbReference>
<dbReference type="InterPro" id="IPR036365">
    <property type="entry name" value="PGBD-like_sf"/>
</dbReference>
<dbReference type="PROSITE" id="PS51904">
    <property type="entry name" value="GLYCOSYL_HYDROL_F25_2"/>
    <property type="match status" value="1"/>
</dbReference>
<dbReference type="PANTHER" id="PTHR34135:SF2">
    <property type="entry name" value="LYSOZYME"/>
    <property type="match status" value="1"/>
</dbReference>
<keyword evidence="7" id="KW-1185">Reference proteome</keyword>
<sequence length="417" mass="43346">MSRTKTSRSCRRGGRPLRRAVVAGATVALLGVAQPAQARPADPAAETHYAADHIGSATHRTASASTAQAAAPQGAPGLDVSAWEGTVDWPSVAAAGAEFAYVKATEGVGYVSDTFDQQYNGSAAAGLLHGAYHFALPDRSDGTAQADYFLSHGGGWSDDGRTLPGVLDIEYNPYGATCYGLSQSAMVTWVAQFRDEYRARTGRYPMIYAGLNWWTECTGDYTGFAATDPLWTAHYAVGVGPLPGGWSNYSIWQYADAGAYPGDQDVFAGSLADLRAFAAGDPVSGQGWPSVRQGQSGFQVSGAQYLLNAQGANLTVDGQFGPATASAVRSFQSTHGLTADGVVSAATWQALAVTVRQGDTGAAARAVQNSLVAHGYSLSVDGQFGPATANAVRTFQSIHGLTADGVVSAATWQQLVV</sequence>
<dbReference type="SUPFAM" id="SSF51445">
    <property type="entry name" value="(Trans)glycosidases"/>
    <property type="match status" value="1"/>
</dbReference>
<dbReference type="InterPro" id="IPR017853">
    <property type="entry name" value="GH"/>
</dbReference>
<comment type="similarity">
    <text evidence="1">Belongs to the glycosyl hydrolase 25 family.</text>
</comment>
<keyword evidence="3" id="KW-0326">Glycosidase</keyword>
<feature type="signal peptide" evidence="4">
    <location>
        <begin position="1"/>
        <end position="38"/>
    </location>
</feature>
<dbReference type="CDD" id="cd06412">
    <property type="entry name" value="GH25_CH-type"/>
    <property type="match status" value="1"/>
</dbReference>
<evidence type="ECO:0000256" key="4">
    <source>
        <dbReference type="SAM" id="SignalP"/>
    </source>
</evidence>
<keyword evidence="2" id="KW-0378">Hydrolase</keyword>
<organism evidence="6 7">
    <name type="scientific">Streptomyces gibsoniae</name>
    <dbReference type="NCBI Taxonomy" id="3075529"/>
    <lineage>
        <taxon>Bacteria</taxon>
        <taxon>Bacillati</taxon>
        <taxon>Actinomycetota</taxon>
        <taxon>Actinomycetes</taxon>
        <taxon>Kitasatosporales</taxon>
        <taxon>Streptomycetaceae</taxon>
        <taxon>Streptomyces</taxon>
    </lineage>
</organism>
<evidence type="ECO:0000256" key="3">
    <source>
        <dbReference type="ARBA" id="ARBA00023295"/>
    </source>
</evidence>
<dbReference type="Gene3D" id="3.20.20.80">
    <property type="entry name" value="Glycosidases"/>
    <property type="match status" value="1"/>
</dbReference>
<evidence type="ECO:0000259" key="5">
    <source>
        <dbReference type="Pfam" id="PF01471"/>
    </source>
</evidence>
<feature type="chain" id="PRO_5045803819" evidence="4">
    <location>
        <begin position="39"/>
        <end position="417"/>
    </location>
</feature>
<protein>
    <submittedName>
        <fullName evidence="6">GH25 family lysozyme</fullName>
    </submittedName>
</protein>
<proteinExistence type="inferred from homology"/>
<evidence type="ECO:0000256" key="1">
    <source>
        <dbReference type="ARBA" id="ARBA00010646"/>
    </source>
</evidence>
<name>A0ABU2U4H1_9ACTN</name>
<dbReference type="InterPro" id="IPR036366">
    <property type="entry name" value="PGBDSf"/>
</dbReference>
<accession>A0ABU2U4H1</accession>
<dbReference type="InterPro" id="IPR002053">
    <property type="entry name" value="Glyco_hydro_25"/>
</dbReference>
<dbReference type="SMART" id="SM00641">
    <property type="entry name" value="Glyco_25"/>
    <property type="match status" value="1"/>
</dbReference>
<dbReference type="EMBL" id="JAVREY010000062">
    <property type="protein sequence ID" value="MDT0467907.1"/>
    <property type="molecule type" value="Genomic_DNA"/>
</dbReference>
<evidence type="ECO:0000313" key="6">
    <source>
        <dbReference type="EMBL" id="MDT0467907.1"/>
    </source>
</evidence>
<dbReference type="RefSeq" id="WP_311699356.1">
    <property type="nucleotide sequence ID" value="NZ_JAVREY010000062.1"/>
</dbReference>
<dbReference type="Pfam" id="PF01183">
    <property type="entry name" value="Glyco_hydro_25"/>
    <property type="match status" value="1"/>
</dbReference>
<dbReference type="Gene3D" id="1.10.101.10">
    <property type="entry name" value="PGBD-like superfamily/PGBD"/>
    <property type="match status" value="2"/>
</dbReference>
<keyword evidence="4" id="KW-0732">Signal</keyword>
<dbReference type="Proteomes" id="UP001183809">
    <property type="component" value="Unassembled WGS sequence"/>
</dbReference>
<dbReference type="SUPFAM" id="SSF47090">
    <property type="entry name" value="PGBD-like"/>
    <property type="match status" value="2"/>
</dbReference>